<feature type="non-terminal residue" evidence="2">
    <location>
        <position position="126"/>
    </location>
</feature>
<feature type="region of interest" description="Disordered" evidence="1">
    <location>
        <begin position="1"/>
        <end position="126"/>
    </location>
</feature>
<feature type="compositionally biased region" description="Basic and acidic residues" evidence="1">
    <location>
        <begin position="79"/>
        <end position="126"/>
    </location>
</feature>
<dbReference type="AlphaFoldDB" id="A0A9P6IJM1"/>
<comment type="caution">
    <text evidence="2">The sequence shown here is derived from an EMBL/GenBank/DDBJ whole genome shotgun (WGS) entry which is preliminary data.</text>
</comment>
<keyword evidence="3" id="KW-1185">Reference proteome</keyword>
<dbReference type="Proteomes" id="UP000749646">
    <property type="component" value="Unassembled WGS sequence"/>
</dbReference>
<reference evidence="2" key="1">
    <citation type="journal article" date="2020" name="Fungal Divers.">
        <title>Resolving the Mortierellaceae phylogeny through synthesis of multi-gene phylogenetics and phylogenomics.</title>
        <authorList>
            <person name="Vandepol N."/>
            <person name="Liber J."/>
            <person name="Desiro A."/>
            <person name="Na H."/>
            <person name="Kennedy M."/>
            <person name="Barry K."/>
            <person name="Grigoriev I.V."/>
            <person name="Miller A.N."/>
            <person name="O'Donnell K."/>
            <person name="Stajich J.E."/>
            <person name="Bonito G."/>
        </authorList>
    </citation>
    <scope>NUCLEOTIDE SEQUENCE</scope>
    <source>
        <strain evidence="2">MES-2147</strain>
    </source>
</reference>
<dbReference type="EMBL" id="JAAAHW010010351">
    <property type="protein sequence ID" value="KAF9927163.1"/>
    <property type="molecule type" value="Genomic_DNA"/>
</dbReference>
<protein>
    <submittedName>
        <fullName evidence="2">Uncharacterized protein</fullName>
    </submittedName>
</protein>
<evidence type="ECO:0000313" key="3">
    <source>
        <dbReference type="Proteomes" id="UP000749646"/>
    </source>
</evidence>
<name>A0A9P6IJM1_9FUNG</name>
<gene>
    <name evidence="2" type="ORF">BGZ65_006916</name>
</gene>
<accession>A0A9P6IJM1</accession>
<evidence type="ECO:0000256" key="1">
    <source>
        <dbReference type="SAM" id="MobiDB-lite"/>
    </source>
</evidence>
<organism evidence="2 3">
    <name type="scientific">Modicella reniformis</name>
    <dbReference type="NCBI Taxonomy" id="1440133"/>
    <lineage>
        <taxon>Eukaryota</taxon>
        <taxon>Fungi</taxon>
        <taxon>Fungi incertae sedis</taxon>
        <taxon>Mucoromycota</taxon>
        <taxon>Mortierellomycotina</taxon>
        <taxon>Mortierellomycetes</taxon>
        <taxon>Mortierellales</taxon>
        <taxon>Mortierellaceae</taxon>
        <taxon>Modicella</taxon>
    </lineage>
</organism>
<proteinExistence type="predicted"/>
<feature type="compositionally biased region" description="Basic and acidic residues" evidence="1">
    <location>
        <begin position="1"/>
        <end position="14"/>
    </location>
</feature>
<evidence type="ECO:0000313" key="2">
    <source>
        <dbReference type="EMBL" id="KAF9927163.1"/>
    </source>
</evidence>
<sequence>MGEERDERRTHHDTPVPSRPVQRNEGRTPFQCRPASPYVEVKSEKSEASHPNVLRGGAAMDDSSAISLHDDGQDDYGEDDNRQRSFEDYDEDDTRHRSFEDYDVEIRDSQEPETTQREESSLHARA</sequence>